<feature type="domain" description="Right handed beta helix" evidence="3">
    <location>
        <begin position="134"/>
        <end position="267"/>
    </location>
</feature>
<dbReference type="InterPro" id="IPR006626">
    <property type="entry name" value="PbH1"/>
</dbReference>
<dbReference type="PROSITE" id="PS51257">
    <property type="entry name" value="PROKAR_LIPOPROTEIN"/>
    <property type="match status" value="1"/>
</dbReference>
<evidence type="ECO:0000313" key="5">
    <source>
        <dbReference type="Proteomes" id="UP000217343"/>
    </source>
</evidence>
<dbReference type="RefSeq" id="WP_157757439.1">
    <property type="nucleotide sequence ID" value="NZ_CP022203.1"/>
</dbReference>
<feature type="chain" id="PRO_5013100711" description="Right handed beta helix domain-containing protein" evidence="2">
    <location>
        <begin position="22"/>
        <end position="538"/>
    </location>
</feature>
<feature type="signal peptide" evidence="2">
    <location>
        <begin position="1"/>
        <end position="21"/>
    </location>
</feature>
<evidence type="ECO:0000259" key="3">
    <source>
        <dbReference type="Pfam" id="PF13229"/>
    </source>
</evidence>
<dbReference type="Pfam" id="PF13229">
    <property type="entry name" value="Beta_helix"/>
    <property type="match status" value="1"/>
</dbReference>
<name>A0A250JN80_9BACT</name>
<evidence type="ECO:0000313" key="4">
    <source>
        <dbReference type="EMBL" id="ATB45118.1"/>
    </source>
</evidence>
<dbReference type="OrthoDB" id="339817at2"/>
<dbReference type="InterPro" id="IPR012334">
    <property type="entry name" value="Pectin_lyas_fold"/>
</dbReference>
<sequence>MKNRHSLSAPLAAIAFSLLSACGPGEDDARMPDGASTARPLAAVRWVDDDGVQARAAGITSWSTSIATAIAQAAPGDTVRVLPGTYRGALLINKGLTLVAMKNATTPVNPGFDPNHADWPVIIEPKAGETATLIQVNGDGDGTTLRGFYVRNAGSNGIQVRMSGAANAFTNLCEDVRIQGNRVENSRLDGIKVHQCNRIFVEGNRVAGFSKGSDAGNEHEHGIDFVAVGNAIIRGNVITNTGWVSGRGAGITVKSGSVNVVVEDNQVGGGLGWVAISAGEPVSTSSAWIYRSAVTASPPYISRNICIRDNTLDGSHRDAVLIGCQACDVMGNTLGNGRIRAAHNAPFTSAGLCFSGNDLTALENEVGSAVSTSGCACQWTPAAKVDAGGTFGWTLRPGTTSTAIPADPTQSPSSPPPAGCEGAGCSQYFEAESGSGRFQVFATQASSAASGGRFIHATAANYDAAAGDSTTAETLTYSLQVPTSGSHHYWVRLIAPDSLQNSFFVSINGSPFVAQDMTVGTGWHWVKLRNLDTVSLQP</sequence>
<accession>A0A250JN80</accession>
<organism evidence="4 5">
    <name type="scientific">Corallococcus macrosporus DSM 14697</name>
    <dbReference type="NCBI Taxonomy" id="1189310"/>
    <lineage>
        <taxon>Bacteria</taxon>
        <taxon>Pseudomonadati</taxon>
        <taxon>Myxococcota</taxon>
        <taxon>Myxococcia</taxon>
        <taxon>Myxococcales</taxon>
        <taxon>Cystobacterineae</taxon>
        <taxon>Myxococcaceae</taxon>
        <taxon>Corallococcus</taxon>
    </lineage>
</organism>
<evidence type="ECO:0000256" key="1">
    <source>
        <dbReference type="SAM" id="MobiDB-lite"/>
    </source>
</evidence>
<dbReference type="EMBL" id="CP022203">
    <property type="protein sequence ID" value="ATB45118.1"/>
    <property type="molecule type" value="Genomic_DNA"/>
</dbReference>
<gene>
    <name evidence="4" type="ORF">MYMAC_000702</name>
</gene>
<dbReference type="SUPFAM" id="SSF51126">
    <property type="entry name" value="Pectin lyase-like"/>
    <property type="match status" value="1"/>
</dbReference>
<dbReference type="Proteomes" id="UP000217343">
    <property type="component" value="Chromosome"/>
</dbReference>
<dbReference type="KEGG" id="mmas:MYMAC_000702"/>
<dbReference type="Gene3D" id="2.160.20.10">
    <property type="entry name" value="Single-stranded right-handed beta-helix, Pectin lyase-like"/>
    <property type="match status" value="1"/>
</dbReference>
<proteinExistence type="predicted"/>
<dbReference type="Gene3D" id="2.60.120.260">
    <property type="entry name" value="Galactose-binding domain-like"/>
    <property type="match status" value="1"/>
</dbReference>
<protein>
    <recommendedName>
        <fullName evidence="3">Right handed beta helix domain-containing protein</fullName>
    </recommendedName>
</protein>
<dbReference type="InterPro" id="IPR039448">
    <property type="entry name" value="Beta_helix"/>
</dbReference>
<feature type="region of interest" description="Disordered" evidence="1">
    <location>
        <begin position="400"/>
        <end position="419"/>
    </location>
</feature>
<dbReference type="InterPro" id="IPR011050">
    <property type="entry name" value="Pectin_lyase_fold/virulence"/>
</dbReference>
<keyword evidence="2" id="KW-0732">Signal</keyword>
<dbReference type="SMART" id="SM00710">
    <property type="entry name" value="PbH1"/>
    <property type="match status" value="6"/>
</dbReference>
<reference evidence="4 5" key="1">
    <citation type="submission" date="2017-06" db="EMBL/GenBank/DDBJ databases">
        <title>Sequencing and comparative analysis of myxobacterial genomes.</title>
        <authorList>
            <person name="Rupp O."/>
            <person name="Goesmann A."/>
            <person name="Sogaard-Andersen L."/>
        </authorList>
    </citation>
    <scope>NUCLEOTIDE SEQUENCE [LARGE SCALE GENOMIC DNA]</scope>
    <source>
        <strain evidence="4 5">DSM 14697</strain>
    </source>
</reference>
<keyword evidence="5" id="KW-1185">Reference proteome</keyword>
<evidence type="ECO:0000256" key="2">
    <source>
        <dbReference type="SAM" id="SignalP"/>
    </source>
</evidence>
<feature type="compositionally biased region" description="Polar residues" evidence="1">
    <location>
        <begin position="400"/>
        <end position="412"/>
    </location>
</feature>
<dbReference type="AlphaFoldDB" id="A0A250JN80"/>